<dbReference type="SUPFAM" id="SSF51735">
    <property type="entry name" value="NAD(P)-binding Rossmann-fold domains"/>
    <property type="match status" value="1"/>
</dbReference>
<dbReference type="Gene3D" id="3.40.50.720">
    <property type="entry name" value="NAD(P)-binding Rossmann-like Domain"/>
    <property type="match status" value="1"/>
</dbReference>
<proteinExistence type="predicted"/>
<feature type="domain" description="NAD-dependent epimerase/dehydratase" evidence="2">
    <location>
        <begin position="4"/>
        <end position="237"/>
    </location>
</feature>
<name>A0A9E8MN59_9MICO</name>
<evidence type="ECO:0000259" key="2">
    <source>
        <dbReference type="Pfam" id="PF01370"/>
    </source>
</evidence>
<dbReference type="AlphaFoldDB" id="A0A9E8MN59"/>
<dbReference type="EMBL" id="CP113089">
    <property type="protein sequence ID" value="WAB82469.1"/>
    <property type="molecule type" value="Genomic_DNA"/>
</dbReference>
<evidence type="ECO:0000256" key="1">
    <source>
        <dbReference type="SAM" id="MobiDB-lite"/>
    </source>
</evidence>
<keyword evidence="4" id="KW-1185">Reference proteome</keyword>
<dbReference type="InterPro" id="IPR050177">
    <property type="entry name" value="Lipid_A_modif_metabolic_enz"/>
</dbReference>
<protein>
    <submittedName>
        <fullName evidence="3">NAD(P)-dependent oxidoreductase</fullName>
    </submittedName>
</protein>
<accession>A0A9E8MN59</accession>
<feature type="compositionally biased region" description="Low complexity" evidence="1">
    <location>
        <begin position="299"/>
        <end position="309"/>
    </location>
</feature>
<organism evidence="3 4">
    <name type="scientific">Microcella daejeonensis</name>
    <dbReference type="NCBI Taxonomy" id="2994971"/>
    <lineage>
        <taxon>Bacteria</taxon>
        <taxon>Bacillati</taxon>
        <taxon>Actinomycetota</taxon>
        <taxon>Actinomycetes</taxon>
        <taxon>Micrococcales</taxon>
        <taxon>Microbacteriaceae</taxon>
        <taxon>Microcella</taxon>
    </lineage>
</organism>
<feature type="region of interest" description="Disordered" evidence="1">
    <location>
        <begin position="297"/>
        <end position="332"/>
    </location>
</feature>
<evidence type="ECO:0000313" key="3">
    <source>
        <dbReference type="EMBL" id="WAB82469.1"/>
    </source>
</evidence>
<evidence type="ECO:0000313" key="4">
    <source>
        <dbReference type="Proteomes" id="UP001164706"/>
    </source>
</evidence>
<dbReference type="InterPro" id="IPR036291">
    <property type="entry name" value="NAD(P)-bd_dom_sf"/>
</dbReference>
<dbReference type="RefSeq" id="WP_267782525.1">
    <property type="nucleotide sequence ID" value="NZ_CP113089.1"/>
</dbReference>
<dbReference type="Pfam" id="PF01370">
    <property type="entry name" value="Epimerase"/>
    <property type="match status" value="1"/>
</dbReference>
<dbReference type="PANTHER" id="PTHR43245">
    <property type="entry name" value="BIFUNCTIONAL POLYMYXIN RESISTANCE PROTEIN ARNA"/>
    <property type="match status" value="1"/>
</dbReference>
<gene>
    <name evidence="3" type="ORF">OVN18_05570</name>
</gene>
<dbReference type="InterPro" id="IPR001509">
    <property type="entry name" value="Epimerase_deHydtase"/>
</dbReference>
<dbReference type="Proteomes" id="UP001164706">
    <property type="component" value="Chromosome"/>
</dbReference>
<dbReference type="KEGG" id="mdb:OVN18_05570"/>
<reference evidence="3" key="1">
    <citation type="submission" date="2022-11" db="EMBL/GenBank/DDBJ databases">
        <title>Description of Microcella daejonensis nov. sp, isolated from riverside soil.</title>
        <authorList>
            <person name="Molina K.M."/>
            <person name="Kim S.B."/>
        </authorList>
    </citation>
    <scope>NUCLEOTIDE SEQUENCE</scope>
    <source>
        <strain evidence="3">MMS21-STM12</strain>
    </source>
</reference>
<sequence>MSRIVVTGGAGRLGRSVVRGLAEHGHEVVSIDRGRVPGLEVEQVEQVEHDLADAPATAALLQSIRPQRIVHLAAIAVPFSAPDATMMAVNTGLAFSVLEAALACGAESMLVASSPTVIGYGAPGGWSPTSLPIDERHPTAPWNGYALSKLALEQLVAMAARAHGDRLRIGAFRPCYVIAPEEWAGAPTQQGHTVLERLASPALSAVALFNYLDARDAADFVHEWGERASQVPNGEVLFVGAEDSLVREPVPEALARLVPGAAARALRLGPTDPVFSSARARELLGWRPRRSWRSELGEAGHPVAAAAPAAPAPGRAPEPALASTADRETHRP</sequence>